<reference evidence="4" key="1">
    <citation type="journal article" date="2019" name="Int. J. Syst. Evol. Microbiol.">
        <title>The Global Catalogue of Microorganisms (GCM) 10K type strain sequencing project: providing services to taxonomists for standard genome sequencing and annotation.</title>
        <authorList>
            <consortium name="The Broad Institute Genomics Platform"/>
            <consortium name="The Broad Institute Genome Sequencing Center for Infectious Disease"/>
            <person name="Wu L."/>
            <person name="Ma J."/>
        </authorList>
    </citation>
    <scope>NUCLEOTIDE SEQUENCE [LARGE SCALE GENOMIC DNA]</scope>
    <source>
        <strain evidence="4">CCTCC AB 2017081</strain>
    </source>
</reference>
<evidence type="ECO:0000256" key="1">
    <source>
        <dbReference type="PROSITE-ProRule" id="PRU00169"/>
    </source>
</evidence>
<protein>
    <submittedName>
        <fullName evidence="3">Response regulator</fullName>
    </submittedName>
</protein>
<gene>
    <name evidence="3" type="ORF">ACFOSB_18360</name>
</gene>
<keyword evidence="4" id="KW-1185">Reference proteome</keyword>
<dbReference type="InterPro" id="IPR011006">
    <property type="entry name" value="CheY-like_superfamily"/>
</dbReference>
<dbReference type="SMART" id="SM00448">
    <property type="entry name" value="REC"/>
    <property type="match status" value="1"/>
</dbReference>
<dbReference type="SUPFAM" id="SSF52172">
    <property type="entry name" value="CheY-like"/>
    <property type="match status" value="1"/>
</dbReference>
<dbReference type="CDD" id="cd17557">
    <property type="entry name" value="REC_Rcp-like"/>
    <property type="match status" value="1"/>
</dbReference>
<feature type="modified residue" description="4-aspartylphosphate" evidence="1">
    <location>
        <position position="60"/>
    </location>
</feature>
<feature type="domain" description="Response regulatory" evidence="2">
    <location>
        <begin position="6"/>
        <end position="127"/>
    </location>
</feature>
<dbReference type="Gene3D" id="3.40.50.2300">
    <property type="match status" value="1"/>
</dbReference>
<keyword evidence="1" id="KW-0597">Phosphoprotein</keyword>
<evidence type="ECO:0000259" key="2">
    <source>
        <dbReference type="PROSITE" id="PS50110"/>
    </source>
</evidence>
<dbReference type="InterPro" id="IPR001789">
    <property type="entry name" value="Sig_transdc_resp-reg_receiver"/>
</dbReference>
<dbReference type="Pfam" id="PF00072">
    <property type="entry name" value="Response_reg"/>
    <property type="match status" value="1"/>
</dbReference>
<dbReference type="EMBL" id="JBHRZG010000024">
    <property type="protein sequence ID" value="MFC3834826.1"/>
    <property type="molecule type" value="Genomic_DNA"/>
</dbReference>
<dbReference type="Proteomes" id="UP001595803">
    <property type="component" value="Unassembled WGS sequence"/>
</dbReference>
<proteinExistence type="predicted"/>
<organism evidence="3 4">
    <name type="scientific">Deinococcus rufus</name>
    <dbReference type="NCBI Taxonomy" id="2136097"/>
    <lineage>
        <taxon>Bacteria</taxon>
        <taxon>Thermotogati</taxon>
        <taxon>Deinococcota</taxon>
        <taxon>Deinococci</taxon>
        <taxon>Deinococcales</taxon>
        <taxon>Deinococcaceae</taxon>
        <taxon>Deinococcus</taxon>
    </lineage>
</organism>
<comment type="caution">
    <text evidence="3">The sequence shown here is derived from an EMBL/GenBank/DDBJ whole genome shotgun (WGS) entry which is preliminary data.</text>
</comment>
<accession>A0ABV7ZFD8</accession>
<evidence type="ECO:0000313" key="3">
    <source>
        <dbReference type="EMBL" id="MFC3834826.1"/>
    </source>
</evidence>
<name>A0ABV7ZFD8_9DEIO</name>
<dbReference type="InterPro" id="IPR052893">
    <property type="entry name" value="TCS_response_regulator"/>
</dbReference>
<dbReference type="PANTHER" id="PTHR44520">
    <property type="entry name" value="RESPONSE REGULATOR RCP1-RELATED"/>
    <property type="match status" value="1"/>
</dbReference>
<dbReference type="PANTHER" id="PTHR44520:SF2">
    <property type="entry name" value="RESPONSE REGULATOR RCP1"/>
    <property type="match status" value="1"/>
</dbReference>
<evidence type="ECO:0000313" key="4">
    <source>
        <dbReference type="Proteomes" id="UP001595803"/>
    </source>
</evidence>
<dbReference type="RefSeq" id="WP_380103229.1">
    <property type="nucleotide sequence ID" value="NZ_JBHRZG010000024.1"/>
</dbReference>
<sequence>MGVPLRLLAIDDNPVDLELTELVFQQLHVPVQVSTFESGEDALLALRAPHAALPDVILLDLNMPRMPGLEVLRTLKADPALRHIPVVILSTSRHPTDVEQAYALQASGYLQKQVSFPDFEQQASAFATYWLAQLQPHSPPSWQQPRWDV</sequence>
<dbReference type="PROSITE" id="PS50110">
    <property type="entry name" value="RESPONSE_REGULATORY"/>
    <property type="match status" value="1"/>
</dbReference>